<evidence type="ECO:0000313" key="6">
    <source>
        <dbReference type="EMBL" id="KAK4139473.1"/>
    </source>
</evidence>
<comment type="caution">
    <text evidence="6">The sequence shown here is derived from an EMBL/GenBank/DDBJ whole genome shotgun (WGS) entry which is preliminary data.</text>
</comment>
<protein>
    <recommendedName>
        <fullName evidence="8">Nucleoside phosphorylase domain-containing protein</fullName>
    </recommendedName>
</protein>
<dbReference type="Pfam" id="PF22939">
    <property type="entry name" value="WHD_GPIID"/>
    <property type="match status" value="1"/>
</dbReference>
<dbReference type="GO" id="GO:0009116">
    <property type="term" value="P:nucleoside metabolic process"/>
    <property type="evidence" value="ECO:0007669"/>
    <property type="project" value="InterPro"/>
</dbReference>
<keyword evidence="7" id="KW-1185">Reference proteome</keyword>
<dbReference type="Proteomes" id="UP001302676">
    <property type="component" value="Unassembled WGS sequence"/>
</dbReference>
<dbReference type="PANTHER" id="PTHR46082:SF11">
    <property type="entry name" value="AAA+ ATPASE DOMAIN-CONTAINING PROTEIN-RELATED"/>
    <property type="match status" value="1"/>
</dbReference>
<sequence length="1283" mass="140960">MSDPNTYTVGWICALSTEYTAARCFLDEKHEQPTSVAAHDGNIYTVGKMGNHNVVIAVMPEGVYGTTSAAAVARDMLHSFPNVRIGLMVGIGGGAPSAKNDIRLGDIVIGSPTAGEGGVMQYDMGKAMQGQGFKATGSLNQPPRLLLSAVSALKAEYQDYDGDRHKIVETVGGLLQKKKRLNRQYGKPNPSTDILYVSTKVHGNPDRLCDVTCAQDKRAIIQRPERAIDVEEELRIFHGLIGSANQVMKDATIRDRLAAEKNVLCFEMEAAGLMNHFPCLVIRGICDYSDSHKNKAWQGYAAMVAAAYARDLLDLIAPNKVELEQKISKILGNVQQQVAQVGQSLVLARQDVAAIKSNIDDNKENDTLDWIAPDDYAHQHDDILSRRQPGTAQWILNHPEFKEWFFRKGGSLFCRGMPGAGKTVLTAVVVDHFLRLKRESKDGSALGVAYLYCSFSQQVRQTPEYLLSSMLKHLSQGCSPLPESVKQLHKKYKGARTRPPLSDILVCIESVVERCTPTYIFVDALDECSRECRLRLLKVLFHLRDLHGANIFTTSRPDREIEMSFPSTSILEIKADANDVGRYLDAHMVELPRFVGAQPDLQERIKAAIMAAACGMFLLVRLYLSSLKKKETPRQIEEALADHDKRYEDLYKEIMNRIEKSEQASFAKKALSWVARARRPLTTSELLHALAVSTGDKSFDRRNCSDMGVVMSACAGLLTVDQESDIVRLIHHTAEEYLRSDSGKRRIRPDAEAYIANTCVTYLSFDDFANGFCATDKDFETRLREYPLYGYAARNWGYHAREACLSSNSSKILRDFLGSSKKTEAAGQAMLVVEEYMLWPGYSQEIPSGAKGLHLAVQFAAADIINDLLDREETADRNVQDGQGRTPLMWAVSFENVKITQLLLDRGADPNLKDKDGQTPLSLASQNGLTPIVAALLESGLVDMSSEAQKDNEDLLPLSWAARNGHMDSVRLLLTHSDPREGQADSALLWVISGGDEAVVELIVQTGLQRMDAGWKDRVAPKALCLAAQDGQLSMVSLLLRTLGAELDCRESLGLMTPLMKAAQYGHGDVVRELLGRGANPSLEDSKGRTAFSLAVGFGRDTVVSILLADARDAINVDGKETGGRTPLSLAAGCGYEDIVKILLELEDAVDVDSRDTYKQTPLLWAAEGGHTEIVRRLLNTGRADVNAASLLGHTPLSKAIDNLAVDTVNVLKEHGAKIAVKEVEDKPEKEDKGSPLGSISPASHCTVSTEGQPSEPDAGSVSDDSSELEYSFHSDEEESWEY</sequence>
<evidence type="ECO:0000256" key="1">
    <source>
        <dbReference type="ARBA" id="ARBA00022737"/>
    </source>
</evidence>
<keyword evidence="1" id="KW-0677">Repeat</keyword>
<proteinExistence type="predicted"/>
<dbReference type="GeneID" id="87818915"/>
<dbReference type="SMART" id="SM00248">
    <property type="entry name" value="ANK"/>
    <property type="match status" value="11"/>
</dbReference>
<dbReference type="Gene3D" id="1.25.40.20">
    <property type="entry name" value="Ankyrin repeat-containing domain"/>
    <property type="match status" value="3"/>
</dbReference>
<dbReference type="EMBL" id="MU853661">
    <property type="protein sequence ID" value="KAK4139473.1"/>
    <property type="molecule type" value="Genomic_DNA"/>
</dbReference>
<dbReference type="InterPro" id="IPR002110">
    <property type="entry name" value="Ankyrin_rpt"/>
</dbReference>
<dbReference type="PROSITE" id="PS50088">
    <property type="entry name" value="ANK_REPEAT"/>
    <property type="match status" value="5"/>
</dbReference>
<evidence type="ECO:0000313" key="7">
    <source>
        <dbReference type="Proteomes" id="UP001302676"/>
    </source>
</evidence>
<dbReference type="InterPro" id="IPR035994">
    <property type="entry name" value="Nucleoside_phosphorylase_sf"/>
</dbReference>
<feature type="domain" description="Nephrocystin 3-like N-terminal" evidence="5">
    <location>
        <begin position="390"/>
        <end position="556"/>
    </location>
</feature>
<dbReference type="InterPro" id="IPR054471">
    <property type="entry name" value="GPIID_WHD"/>
</dbReference>
<dbReference type="Gene3D" id="3.40.50.1580">
    <property type="entry name" value="Nucleoside phosphorylase domain"/>
    <property type="match status" value="1"/>
</dbReference>
<dbReference type="Pfam" id="PF00023">
    <property type="entry name" value="Ank"/>
    <property type="match status" value="1"/>
</dbReference>
<name>A0AAN6UUJ5_9PEZI</name>
<dbReference type="Pfam" id="PF12796">
    <property type="entry name" value="Ank_2"/>
    <property type="match status" value="3"/>
</dbReference>
<dbReference type="PANTHER" id="PTHR46082">
    <property type="entry name" value="ATP/GTP-BINDING PROTEIN-RELATED"/>
    <property type="match status" value="1"/>
</dbReference>
<feature type="domain" description="GPI inositol-deacylase winged helix" evidence="4">
    <location>
        <begin position="664"/>
        <end position="742"/>
    </location>
</feature>
<feature type="repeat" description="ANK" evidence="2">
    <location>
        <begin position="916"/>
        <end position="940"/>
    </location>
</feature>
<gene>
    <name evidence="6" type="ORF">C8A04DRAFT_33029</name>
</gene>
<accession>A0AAN6UUJ5</accession>
<evidence type="ECO:0000259" key="5">
    <source>
        <dbReference type="Pfam" id="PF24883"/>
    </source>
</evidence>
<dbReference type="Pfam" id="PF24883">
    <property type="entry name" value="NPHP3_N"/>
    <property type="match status" value="1"/>
</dbReference>
<reference evidence="6" key="2">
    <citation type="submission" date="2023-05" db="EMBL/GenBank/DDBJ databases">
        <authorList>
            <consortium name="Lawrence Berkeley National Laboratory"/>
            <person name="Steindorff A."/>
            <person name="Hensen N."/>
            <person name="Bonometti L."/>
            <person name="Westerberg I."/>
            <person name="Brannstrom I.O."/>
            <person name="Guillou S."/>
            <person name="Cros-Aarteil S."/>
            <person name="Calhoun S."/>
            <person name="Haridas S."/>
            <person name="Kuo A."/>
            <person name="Mondo S."/>
            <person name="Pangilinan J."/>
            <person name="Riley R."/>
            <person name="Labutti K."/>
            <person name="Andreopoulos B."/>
            <person name="Lipzen A."/>
            <person name="Chen C."/>
            <person name="Yanf M."/>
            <person name="Daum C."/>
            <person name="Ng V."/>
            <person name="Clum A."/>
            <person name="Ohm R."/>
            <person name="Martin F."/>
            <person name="Silar P."/>
            <person name="Natvig D."/>
            <person name="Lalanne C."/>
            <person name="Gautier V."/>
            <person name="Ament-Velasquez S.L."/>
            <person name="Kruys A."/>
            <person name="Hutchinson M.I."/>
            <person name="Powell A.J."/>
            <person name="Barry K."/>
            <person name="Miller A.N."/>
            <person name="Grigoriev I.V."/>
            <person name="Debuchy R."/>
            <person name="Gladieux P."/>
            <person name="Thoren M.H."/>
            <person name="Johannesson H."/>
        </authorList>
    </citation>
    <scope>NUCLEOTIDE SEQUENCE</scope>
    <source>
        <strain evidence="6">CBS 141.50</strain>
    </source>
</reference>
<dbReference type="SUPFAM" id="SSF48403">
    <property type="entry name" value="Ankyrin repeat"/>
    <property type="match status" value="1"/>
</dbReference>
<evidence type="ECO:0008006" key="8">
    <source>
        <dbReference type="Google" id="ProtNLM"/>
    </source>
</evidence>
<evidence type="ECO:0000259" key="4">
    <source>
        <dbReference type="Pfam" id="PF22939"/>
    </source>
</evidence>
<dbReference type="RefSeq" id="XP_062632844.1">
    <property type="nucleotide sequence ID" value="XM_062782302.1"/>
</dbReference>
<feature type="region of interest" description="Disordered" evidence="3">
    <location>
        <begin position="1222"/>
        <end position="1283"/>
    </location>
</feature>
<dbReference type="SUPFAM" id="SSF53167">
    <property type="entry name" value="Purine and uridine phosphorylases"/>
    <property type="match status" value="1"/>
</dbReference>
<feature type="repeat" description="ANK" evidence="2">
    <location>
        <begin position="1123"/>
        <end position="1155"/>
    </location>
</feature>
<organism evidence="6 7">
    <name type="scientific">Dichotomopilus funicola</name>
    <dbReference type="NCBI Taxonomy" id="1934379"/>
    <lineage>
        <taxon>Eukaryota</taxon>
        <taxon>Fungi</taxon>
        <taxon>Dikarya</taxon>
        <taxon>Ascomycota</taxon>
        <taxon>Pezizomycotina</taxon>
        <taxon>Sordariomycetes</taxon>
        <taxon>Sordariomycetidae</taxon>
        <taxon>Sordariales</taxon>
        <taxon>Chaetomiaceae</taxon>
        <taxon>Dichotomopilus</taxon>
    </lineage>
</organism>
<reference evidence="6" key="1">
    <citation type="journal article" date="2023" name="Mol. Phylogenet. Evol.">
        <title>Genome-scale phylogeny and comparative genomics of the fungal order Sordariales.</title>
        <authorList>
            <person name="Hensen N."/>
            <person name="Bonometti L."/>
            <person name="Westerberg I."/>
            <person name="Brannstrom I.O."/>
            <person name="Guillou S."/>
            <person name="Cros-Aarteil S."/>
            <person name="Calhoun S."/>
            <person name="Haridas S."/>
            <person name="Kuo A."/>
            <person name="Mondo S."/>
            <person name="Pangilinan J."/>
            <person name="Riley R."/>
            <person name="LaButti K."/>
            <person name="Andreopoulos B."/>
            <person name="Lipzen A."/>
            <person name="Chen C."/>
            <person name="Yan M."/>
            <person name="Daum C."/>
            <person name="Ng V."/>
            <person name="Clum A."/>
            <person name="Steindorff A."/>
            <person name="Ohm R.A."/>
            <person name="Martin F."/>
            <person name="Silar P."/>
            <person name="Natvig D.O."/>
            <person name="Lalanne C."/>
            <person name="Gautier V."/>
            <person name="Ament-Velasquez S.L."/>
            <person name="Kruys A."/>
            <person name="Hutchinson M.I."/>
            <person name="Powell A.J."/>
            <person name="Barry K."/>
            <person name="Miller A.N."/>
            <person name="Grigoriev I.V."/>
            <person name="Debuchy R."/>
            <person name="Gladieux P."/>
            <person name="Hiltunen Thoren M."/>
            <person name="Johannesson H."/>
        </authorList>
    </citation>
    <scope>NUCLEOTIDE SEQUENCE</scope>
    <source>
        <strain evidence="6">CBS 141.50</strain>
    </source>
</reference>
<dbReference type="Gene3D" id="3.40.50.300">
    <property type="entry name" value="P-loop containing nucleotide triphosphate hydrolases"/>
    <property type="match status" value="1"/>
</dbReference>
<evidence type="ECO:0000256" key="2">
    <source>
        <dbReference type="PROSITE-ProRule" id="PRU00023"/>
    </source>
</evidence>
<feature type="repeat" description="ANK" evidence="2">
    <location>
        <begin position="883"/>
        <end position="915"/>
    </location>
</feature>
<dbReference type="PROSITE" id="PS50297">
    <property type="entry name" value="ANK_REP_REGION"/>
    <property type="match status" value="5"/>
</dbReference>
<feature type="repeat" description="ANK" evidence="2">
    <location>
        <begin position="1158"/>
        <end position="1182"/>
    </location>
</feature>
<dbReference type="GO" id="GO:0003824">
    <property type="term" value="F:catalytic activity"/>
    <property type="evidence" value="ECO:0007669"/>
    <property type="project" value="InterPro"/>
</dbReference>
<feature type="compositionally biased region" description="Polar residues" evidence="3">
    <location>
        <begin position="1241"/>
        <end position="1253"/>
    </location>
</feature>
<keyword evidence="2" id="KW-0040">ANK repeat</keyword>
<dbReference type="InterPro" id="IPR056884">
    <property type="entry name" value="NPHP3-like_N"/>
</dbReference>
<feature type="repeat" description="ANK" evidence="2">
    <location>
        <begin position="1054"/>
        <end position="1086"/>
    </location>
</feature>
<feature type="compositionally biased region" description="Basic and acidic residues" evidence="3">
    <location>
        <begin position="1222"/>
        <end position="1234"/>
    </location>
</feature>
<evidence type="ECO:0000256" key="3">
    <source>
        <dbReference type="SAM" id="MobiDB-lite"/>
    </source>
</evidence>
<dbReference type="InterPro" id="IPR036770">
    <property type="entry name" value="Ankyrin_rpt-contain_sf"/>
</dbReference>
<dbReference type="SUPFAM" id="SSF52540">
    <property type="entry name" value="P-loop containing nucleoside triphosphate hydrolases"/>
    <property type="match status" value="1"/>
</dbReference>
<dbReference type="InterPro" id="IPR027417">
    <property type="entry name" value="P-loop_NTPase"/>
</dbReference>
<dbReference type="InterPro" id="IPR053137">
    <property type="entry name" value="NLR-like"/>
</dbReference>